<sequence>MTTAASSTAFLGIDIGGTKVALRAEADGRKPYLATVTWPPGDDRGRDLAALAAQVRELTEAWGPVIRSVGVAMPATTYAGRVTAWPGRPGWTGLDLDATLADLFPQAQRAWADDGDLAAIAEADAAGVSHAVYLGVGTGIGGGVVLAGQPVPGPRGSCEVGHIVVDLDGTRCDCGRRGCVQALASGPATLRRAAELRGSPVGFTELRDGVAAGAEWATGAVRTSARALAAAAVSLSELVRPSVLIIGGGFAAGTPGYVDQVAAATAALARPGHRTPPVAAATLGGLSSLHGALLLARARGELLPPVDPS</sequence>
<reference evidence="2" key="1">
    <citation type="submission" date="2020-03" db="EMBL/GenBank/DDBJ databases">
        <title>Three new polyketides from vasR2 gene over-expressed mutant strain of Verrucosispora sp. NS0172.</title>
        <authorList>
            <person name="Dai L."/>
            <person name="Li W."/>
            <person name="Wang H."/>
            <person name="Lu C."/>
        </authorList>
    </citation>
    <scope>NUCLEOTIDE SEQUENCE</scope>
    <source>
        <strain evidence="2">NS0172</strain>
    </source>
</reference>
<organism evidence="2">
    <name type="scientific">Verrucosispora sp</name>
    <dbReference type="NCBI Taxonomy" id="1871626"/>
    <lineage>
        <taxon>Bacteria</taxon>
        <taxon>Bacillati</taxon>
        <taxon>Actinomycetota</taxon>
        <taxon>Actinomycetes</taxon>
        <taxon>Micromonosporales</taxon>
        <taxon>Micromonosporaceae</taxon>
        <taxon>Micromonospora</taxon>
    </lineage>
</organism>
<dbReference type="InterPro" id="IPR043129">
    <property type="entry name" value="ATPase_NBD"/>
</dbReference>
<evidence type="ECO:0000313" key="2">
    <source>
        <dbReference type="EMBL" id="QRV62352.1"/>
    </source>
</evidence>
<dbReference type="AlphaFoldDB" id="A0A894JVT6"/>
<keyword evidence="2" id="KW-0808">Transferase</keyword>
<dbReference type="Pfam" id="PF00480">
    <property type="entry name" value="ROK"/>
    <property type="match status" value="1"/>
</dbReference>
<dbReference type="GO" id="GO:0016301">
    <property type="term" value="F:kinase activity"/>
    <property type="evidence" value="ECO:0007669"/>
    <property type="project" value="UniProtKB-KW"/>
</dbReference>
<dbReference type="EMBL" id="MT227162">
    <property type="protein sequence ID" value="QRV62352.1"/>
    <property type="molecule type" value="Genomic_DNA"/>
</dbReference>
<evidence type="ECO:0000256" key="1">
    <source>
        <dbReference type="ARBA" id="ARBA00006479"/>
    </source>
</evidence>
<dbReference type="PANTHER" id="PTHR18964:SF149">
    <property type="entry name" value="BIFUNCTIONAL UDP-N-ACETYLGLUCOSAMINE 2-EPIMERASE_N-ACETYLMANNOSAMINE KINASE"/>
    <property type="match status" value="1"/>
</dbReference>
<gene>
    <name evidence="2" type="primary">vasN</name>
</gene>
<proteinExistence type="inferred from homology"/>
<dbReference type="SUPFAM" id="SSF53067">
    <property type="entry name" value="Actin-like ATPase domain"/>
    <property type="match status" value="1"/>
</dbReference>
<dbReference type="Gene3D" id="3.30.420.40">
    <property type="match status" value="2"/>
</dbReference>
<comment type="similarity">
    <text evidence="1">Belongs to the ROK (NagC/XylR) family.</text>
</comment>
<name>A0A894JVT6_9ACTN</name>
<keyword evidence="2" id="KW-0418">Kinase</keyword>
<dbReference type="InterPro" id="IPR000600">
    <property type="entry name" value="ROK"/>
</dbReference>
<protein>
    <submittedName>
        <fullName evidence="2">Kinase</fullName>
    </submittedName>
</protein>
<dbReference type="PANTHER" id="PTHR18964">
    <property type="entry name" value="ROK (REPRESSOR, ORF, KINASE) FAMILY"/>
    <property type="match status" value="1"/>
</dbReference>
<accession>A0A894JVT6</accession>